<dbReference type="Proteomes" id="UP000749559">
    <property type="component" value="Unassembled WGS sequence"/>
</dbReference>
<dbReference type="GO" id="GO:0030431">
    <property type="term" value="P:sleep"/>
    <property type="evidence" value="ECO:0007669"/>
    <property type="project" value="InterPro"/>
</dbReference>
<evidence type="ECO:0000313" key="3">
    <source>
        <dbReference type="EMBL" id="CAH1795249.1"/>
    </source>
</evidence>
<dbReference type="PANTHER" id="PTHR33562">
    <property type="entry name" value="ATILLA, ISOFORM B-RELATED-RELATED"/>
    <property type="match status" value="1"/>
</dbReference>
<dbReference type="GO" id="GO:0032222">
    <property type="term" value="P:regulation of synaptic transmission, cholinergic"/>
    <property type="evidence" value="ECO:0007669"/>
    <property type="project" value="InterPro"/>
</dbReference>
<keyword evidence="1" id="KW-0732">Signal</keyword>
<dbReference type="InterPro" id="IPR031424">
    <property type="entry name" value="QVR-like"/>
</dbReference>
<protein>
    <submittedName>
        <fullName evidence="3">Uncharacterized protein</fullName>
    </submittedName>
</protein>
<gene>
    <name evidence="3" type="ORF">OFUS_LOCUS19816</name>
</gene>
<evidence type="ECO:0000313" key="4">
    <source>
        <dbReference type="Proteomes" id="UP000749559"/>
    </source>
</evidence>
<dbReference type="InterPro" id="IPR045860">
    <property type="entry name" value="Snake_toxin-like_sf"/>
</dbReference>
<dbReference type="InterPro" id="IPR050975">
    <property type="entry name" value="Sleep_regulator"/>
</dbReference>
<organism evidence="3 4">
    <name type="scientific">Owenia fusiformis</name>
    <name type="common">Polychaete worm</name>
    <dbReference type="NCBI Taxonomy" id="6347"/>
    <lineage>
        <taxon>Eukaryota</taxon>
        <taxon>Metazoa</taxon>
        <taxon>Spiralia</taxon>
        <taxon>Lophotrochozoa</taxon>
        <taxon>Annelida</taxon>
        <taxon>Polychaeta</taxon>
        <taxon>Sedentaria</taxon>
        <taxon>Canalipalpata</taxon>
        <taxon>Sabellida</taxon>
        <taxon>Oweniida</taxon>
        <taxon>Oweniidae</taxon>
        <taxon>Owenia</taxon>
    </lineage>
</organism>
<accession>A0A8J1UAN4</accession>
<dbReference type="PANTHER" id="PTHR33562:SF2">
    <property type="entry name" value="PROTEIN QUIVER"/>
    <property type="match status" value="1"/>
</dbReference>
<keyword evidence="2" id="KW-0325">Glycoprotein</keyword>
<evidence type="ECO:0000256" key="1">
    <source>
        <dbReference type="ARBA" id="ARBA00022729"/>
    </source>
</evidence>
<dbReference type="Pfam" id="PF17064">
    <property type="entry name" value="QVR"/>
    <property type="match status" value="1"/>
</dbReference>
<comment type="caution">
    <text evidence="3">The sequence shown here is derived from an EMBL/GenBank/DDBJ whole genome shotgun (WGS) entry which is preliminary data.</text>
</comment>
<proteinExistence type="predicted"/>
<dbReference type="AlphaFoldDB" id="A0A8J1UAN4"/>
<keyword evidence="4" id="KW-1185">Reference proteome</keyword>
<evidence type="ECO:0000256" key="2">
    <source>
        <dbReference type="ARBA" id="ARBA00023180"/>
    </source>
</evidence>
<sequence>MEALKVALGVCLFALFCLVEQGESISCYECNSGPDRKFDGNACEDPFGIPNSFLVNCTETYGEGYSLCRKMDQDIKGDTRTIRQCAKGGPEKCVLRTGTHKIKIQYCQCSGDGCNSASSLSISVATLGLMSAIMYLFSQ</sequence>
<dbReference type="OrthoDB" id="6083863at2759"/>
<name>A0A8J1UAN4_OWEFU</name>
<dbReference type="SUPFAM" id="SSF57302">
    <property type="entry name" value="Snake toxin-like"/>
    <property type="match status" value="1"/>
</dbReference>
<dbReference type="EMBL" id="CAIIXF020000009">
    <property type="protein sequence ID" value="CAH1795249.1"/>
    <property type="molecule type" value="Genomic_DNA"/>
</dbReference>
<reference evidence="3" key="1">
    <citation type="submission" date="2022-03" db="EMBL/GenBank/DDBJ databases">
        <authorList>
            <person name="Martin C."/>
        </authorList>
    </citation>
    <scope>NUCLEOTIDE SEQUENCE</scope>
</reference>